<dbReference type="SUPFAM" id="SSF46689">
    <property type="entry name" value="Homeodomain-like"/>
    <property type="match status" value="1"/>
</dbReference>
<keyword evidence="4" id="KW-0472">Membrane</keyword>
<keyword evidence="1" id="KW-0805">Transcription regulation</keyword>
<sequence length="348" mass="37272">MNDPQTLEVLLRGVAAGASLATGAGLLRSGRRHPARWTGALFCVSAAAFAVHSGGPETSVLGPLHIPVWIVAQGGLGYFWLFAITLFEDRPVTWERWIPAVVMTGIGFLATFAPPAIAPGVWLVFNLMQLGLAGHVLLVIWRGRGGDLVEARRALRGPMLLAITLFCIGISIQQGAETLLNRHLGWAIFLQAVVLVPLCLAAAWAFLQGSPGLFEAQRRATAPEPVEPQDRPALARLEALMGEGQAWRREGLTIGQVAAEVGVPEHRLRRLINGALGYRNFADYLNARRIEAARTALADPANARASISALAFDLGYASLGPFNRAFKEATGETPSAWRVQALAASPDS</sequence>
<name>A0ABU0IRZ8_9CAUL</name>
<dbReference type="InterPro" id="IPR009057">
    <property type="entry name" value="Homeodomain-like_sf"/>
</dbReference>
<keyword evidence="7" id="KW-1185">Reference proteome</keyword>
<dbReference type="PANTHER" id="PTHR43280:SF29">
    <property type="entry name" value="ARAC-FAMILY TRANSCRIPTIONAL REGULATOR"/>
    <property type="match status" value="1"/>
</dbReference>
<feature type="transmembrane region" description="Helical" evidence="4">
    <location>
        <begin position="66"/>
        <end position="85"/>
    </location>
</feature>
<keyword evidence="4" id="KW-0812">Transmembrane</keyword>
<dbReference type="InterPro" id="IPR018060">
    <property type="entry name" value="HTH_AraC"/>
</dbReference>
<evidence type="ECO:0000259" key="5">
    <source>
        <dbReference type="PROSITE" id="PS01124"/>
    </source>
</evidence>
<dbReference type="EMBL" id="JAUSVS010000004">
    <property type="protein sequence ID" value="MDQ0464787.1"/>
    <property type="molecule type" value="Genomic_DNA"/>
</dbReference>
<evidence type="ECO:0000256" key="1">
    <source>
        <dbReference type="ARBA" id="ARBA00023015"/>
    </source>
</evidence>
<dbReference type="PROSITE" id="PS01124">
    <property type="entry name" value="HTH_ARAC_FAMILY_2"/>
    <property type="match status" value="1"/>
</dbReference>
<gene>
    <name evidence="6" type="ORF">QO010_002571</name>
</gene>
<feature type="transmembrane region" description="Helical" evidence="4">
    <location>
        <begin position="34"/>
        <end position="54"/>
    </location>
</feature>
<evidence type="ECO:0000256" key="2">
    <source>
        <dbReference type="ARBA" id="ARBA00023125"/>
    </source>
</evidence>
<evidence type="ECO:0000313" key="7">
    <source>
        <dbReference type="Proteomes" id="UP001228905"/>
    </source>
</evidence>
<feature type="transmembrane region" description="Helical" evidence="4">
    <location>
        <begin position="153"/>
        <end position="172"/>
    </location>
</feature>
<dbReference type="PANTHER" id="PTHR43280">
    <property type="entry name" value="ARAC-FAMILY TRANSCRIPTIONAL REGULATOR"/>
    <property type="match status" value="1"/>
</dbReference>
<dbReference type="Pfam" id="PF12833">
    <property type="entry name" value="HTH_18"/>
    <property type="match status" value="1"/>
</dbReference>
<keyword evidence="4" id="KW-1133">Transmembrane helix</keyword>
<feature type="transmembrane region" description="Helical" evidence="4">
    <location>
        <begin position="184"/>
        <end position="207"/>
    </location>
</feature>
<evidence type="ECO:0000313" key="6">
    <source>
        <dbReference type="EMBL" id="MDQ0464787.1"/>
    </source>
</evidence>
<dbReference type="SMART" id="SM00342">
    <property type="entry name" value="HTH_ARAC"/>
    <property type="match status" value="1"/>
</dbReference>
<feature type="transmembrane region" description="Helical" evidence="4">
    <location>
        <begin position="97"/>
        <end position="117"/>
    </location>
</feature>
<accession>A0ABU0IRZ8</accession>
<evidence type="ECO:0000256" key="4">
    <source>
        <dbReference type="SAM" id="Phobius"/>
    </source>
</evidence>
<protein>
    <submittedName>
        <fullName evidence="6">AraC-like DNA-binding protein</fullName>
    </submittedName>
</protein>
<organism evidence="6 7">
    <name type="scientific">Caulobacter ginsengisoli</name>
    <dbReference type="NCBI Taxonomy" id="400775"/>
    <lineage>
        <taxon>Bacteria</taxon>
        <taxon>Pseudomonadati</taxon>
        <taxon>Pseudomonadota</taxon>
        <taxon>Alphaproteobacteria</taxon>
        <taxon>Caulobacterales</taxon>
        <taxon>Caulobacteraceae</taxon>
        <taxon>Caulobacter</taxon>
    </lineage>
</organism>
<comment type="caution">
    <text evidence="6">The sequence shown here is derived from an EMBL/GenBank/DDBJ whole genome shotgun (WGS) entry which is preliminary data.</text>
</comment>
<feature type="transmembrane region" description="Helical" evidence="4">
    <location>
        <begin position="6"/>
        <end position="27"/>
    </location>
</feature>
<evidence type="ECO:0000256" key="3">
    <source>
        <dbReference type="ARBA" id="ARBA00023163"/>
    </source>
</evidence>
<dbReference type="InterPro" id="IPR018062">
    <property type="entry name" value="HTH_AraC-typ_CS"/>
</dbReference>
<proteinExistence type="predicted"/>
<dbReference type="Proteomes" id="UP001228905">
    <property type="component" value="Unassembled WGS sequence"/>
</dbReference>
<keyword evidence="3" id="KW-0804">Transcription</keyword>
<dbReference type="RefSeq" id="WP_307349696.1">
    <property type="nucleotide sequence ID" value="NZ_JAUSVS010000004.1"/>
</dbReference>
<reference evidence="6 7" key="1">
    <citation type="submission" date="2023-07" db="EMBL/GenBank/DDBJ databases">
        <title>Genomic Encyclopedia of Type Strains, Phase IV (KMG-IV): sequencing the most valuable type-strain genomes for metagenomic binning, comparative biology and taxonomic classification.</title>
        <authorList>
            <person name="Goeker M."/>
        </authorList>
    </citation>
    <scope>NUCLEOTIDE SEQUENCE [LARGE SCALE GENOMIC DNA]</scope>
    <source>
        <strain evidence="6 7">DSM 18695</strain>
    </source>
</reference>
<feature type="transmembrane region" description="Helical" evidence="4">
    <location>
        <begin position="123"/>
        <end position="141"/>
    </location>
</feature>
<keyword evidence="2" id="KW-0238">DNA-binding</keyword>
<dbReference type="PROSITE" id="PS00041">
    <property type="entry name" value="HTH_ARAC_FAMILY_1"/>
    <property type="match status" value="1"/>
</dbReference>
<feature type="domain" description="HTH araC/xylS-type" evidence="5">
    <location>
        <begin position="231"/>
        <end position="340"/>
    </location>
</feature>
<dbReference type="Gene3D" id="1.10.10.60">
    <property type="entry name" value="Homeodomain-like"/>
    <property type="match status" value="1"/>
</dbReference>